<keyword evidence="1" id="KW-1133">Transmembrane helix</keyword>
<keyword evidence="3" id="KW-1185">Reference proteome</keyword>
<feature type="transmembrane region" description="Helical" evidence="1">
    <location>
        <begin position="302"/>
        <end position="319"/>
    </location>
</feature>
<reference evidence="2" key="1">
    <citation type="submission" date="2021-02" db="EMBL/GenBank/DDBJ databases">
        <authorList>
            <person name="Nowell W R."/>
        </authorList>
    </citation>
    <scope>NUCLEOTIDE SEQUENCE</scope>
    <source>
        <strain evidence="2">Ploen Becks lab</strain>
    </source>
</reference>
<name>A0A814HGA5_9BILA</name>
<organism evidence="2 3">
    <name type="scientific">Brachionus calyciflorus</name>
    <dbReference type="NCBI Taxonomy" id="104777"/>
    <lineage>
        <taxon>Eukaryota</taxon>
        <taxon>Metazoa</taxon>
        <taxon>Spiralia</taxon>
        <taxon>Gnathifera</taxon>
        <taxon>Rotifera</taxon>
        <taxon>Eurotatoria</taxon>
        <taxon>Monogononta</taxon>
        <taxon>Pseudotrocha</taxon>
        <taxon>Ploima</taxon>
        <taxon>Brachionidae</taxon>
        <taxon>Brachionus</taxon>
    </lineage>
</organism>
<gene>
    <name evidence="2" type="ORF">OXX778_LOCUS16864</name>
</gene>
<dbReference type="OrthoDB" id="10404969at2759"/>
<comment type="caution">
    <text evidence="2">The sequence shown here is derived from an EMBL/GenBank/DDBJ whole genome shotgun (WGS) entry which is preliminary data.</text>
</comment>
<keyword evidence="1" id="KW-0812">Transmembrane</keyword>
<evidence type="ECO:0000256" key="1">
    <source>
        <dbReference type="SAM" id="Phobius"/>
    </source>
</evidence>
<evidence type="ECO:0000313" key="3">
    <source>
        <dbReference type="Proteomes" id="UP000663879"/>
    </source>
</evidence>
<dbReference type="Proteomes" id="UP000663879">
    <property type="component" value="Unassembled WGS sequence"/>
</dbReference>
<protein>
    <submittedName>
        <fullName evidence="2">Uncharacterized protein</fullName>
    </submittedName>
</protein>
<keyword evidence="1" id="KW-0472">Membrane</keyword>
<evidence type="ECO:0000313" key="2">
    <source>
        <dbReference type="EMBL" id="CAF1010461.1"/>
    </source>
</evidence>
<feature type="transmembrane region" description="Helical" evidence="1">
    <location>
        <begin position="268"/>
        <end position="290"/>
    </location>
</feature>
<accession>A0A814HGA5</accession>
<dbReference type="AlphaFoldDB" id="A0A814HGA5"/>
<dbReference type="EMBL" id="CAJNOC010004126">
    <property type="protein sequence ID" value="CAF1010461.1"/>
    <property type="molecule type" value="Genomic_DNA"/>
</dbReference>
<proteinExistence type="predicted"/>
<sequence length="367" mass="43584">MWNPSTRSNVAVIERVQRQATKLVKNLRNKTFQDRLISLGLMNLEDRRARGDLIQMFKIVNGYDQINLLKGFNWANSLKLNLRRKNDKRFKNYFDYVTERLIELFDSEKITIIKVDKENKLLNAPVCQKYVNQECYGIKIDPTSVFIQLPYFTRFISYVLFWGYFSIQTLFLKEIFTDTDQSQDDNEFVCFNVSTRLVKALYRCERYDLKSIDEIFESMDQIAGVLALHELNKYVFKFSFKFFKWFLLRKCFSRHVSKLINQYENKKIPLVSLSQLNYIIIIGYLTYVIYDNLVTEKHYIPIKFVCYSVLIYSSILSAFETVKYLISQKCLEECYEQVLIKYEEDDCVANSQDIIVNTADNHALINE</sequence>